<protein>
    <recommendedName>
        <fullName evidence="4">Interleukin</fullName>
    </recommendedName>
</protein>
<feature type="signal peptide" evidence="1">
    <location>
        <begin position="1"/>
        <end position="21"/>
    </location>
</feature>
<evidence type="ECO:0008006" key="4">
    <source>
        <dbReference type="Google" id="ProtNLM"/>
    </source>
</evidence>
<gene>
    <name evidence="2" type="ORF">Q7C36_015007</name>
</gene>
<reference evidence="2" key="1">
    <citation type="submission" date="2023-08" db="EMBL/GenBank/DDBJ databases">
        <title>Pelteobagrus vachellii genome.</title>
        <authorList>
            <person name="Liu H."/>
        </authorList>
    </citation>
    <scope>NUCLEOTIDE SEQUENCE</scope>
    <source>
        <strain evidence="2">PRFRI_2022a</strain>
        <tissue evidence="2">Muscle</tissue>
    </source>
</reference>
<keyword evidence="1" id="KW-0732">Signal</keyword>
<dbReference type="EMBL" id="JAVHJS010000015">
    <property type="protein sequence ID" value="KAK2834306.1"/>
    <property type="molecule type" value="Genomic_DNA"/>
</dbReference>
<accession>A0AA88MB48</accession>
<dbReference type="SUPFAM" id="SSF47266">
    <property type="entry name" value="4-helical cytokines"/>
    <property type="match status" value="1"/>
</dbReference>
<comment type="caution">
    <text evidence="2">The sequence shown here is derived from an EMBL/GenBank/DDBJ whole genome shotgun (WGS) entry which is preliminary data.</text>
</comment>
<dbReference type="Proteomes" id="UP001187315">
    <property type="component" value="Unassembled WGS sequence"/>
</dbReference>
<dbReference type="InterPro" id="IPR009079">
    <property type="entry name" value="4_helix_cytokine-like_core"/>
</dbReference>
<feature type="chain" id="PRO_5041700162" description="Interleukin" evidence="1">
    <location>
        <begin position="22"/>
        <end position="145"/>
    </location>
</feature>
<keyword evidence="3" id="KW-1185">Reference proteome</keyword>
<dbReference type="Gene3D" id="1.20.1250.70">
    <property type="entry name" value="Interleukin-15/Interleukin-21"/>
    <property type="match status" value="1"/>
</dbReference>
<sequence length="145" mass="16541">MSLHWILVLTVTLLHILTAQTVPVNGIYEDMKRSIDVLQKADCKEHDAEFYSPSGTDGCISNALKCHMLELKSVGGECFNPNSDDLKHVYRTKAYIEFILHPVSQEQANLKHCSCEKNLKTYKEFISNIWTLVQKLNSSRELKEA</sequence>
<evidence type="ECO:0000256" key="1">
    <source>
        <dbReference type="SAM" id="SignalP"/>
    </source>
</evidence>
<name>A0AA88MB48_TACVA</name>
<evidence type="ECO:0000313" key="3">
    <source>
        <dbReference type="Proteomes" id="UP001187315"/>
    </source>
</evidence>
<evidence type="ECO:0000313" key="2">
    <source>
        <dbReference type="EMBL" id="KAK2834306.1"/>
    </source>
</evidence>
<dbReference type="AlphaFoldDB" id="A0AA88MB48"/>
<proteinExistence type="predicted"/>
<organism evidence="2 3">
    <name type="scientific">Tachysurus vachellii</name>
    <name type="common">Darkbarbel catfish</name>
    <name type="synonym">Pelteobagrus vachellii</name>
    <dbReference type="NCBI Taxonomy" id="175792"/>
    <lineage>
        <taxon>Eukaryota</taxon>
        <taxon>Metazoa</taxon>
        <taxon>Chordata</taxon>
        <taxon>Craniata</taxon>
        <taxon>Vertebrata</taxon>
        <taxon>Euteleostomi</taxon>
        <taxon>Actinopterygii</taxon>
        <taxon>Neopterygii</taxon>
        <taxon>Teleostei</taxon>
        <taxon>Ostariophysi</taxon>
        <taxon>Siluriformes</taxon>
        <taxon>Bagridae</taxon>
        <taxon>Tachysurus</taxon>
    </lineage>
</organism>